<evidence type="ECO:0000313" key="2">
    <source>
        <dbReference type="Proteomes" id="UP001164539"/>
    </source>
</evidence>
<name>A0ACC1Y1X9_MELAZ</name>
<evidence type="ECO:0000313" key="1">
    <source>
        <dbReference type="EMBL" id="KAJ4717684.1"/>
    </source>
</evidence>
<comment type="caution">
    <text evidence="1">The sequence shown here is derived from an EMBL/GenBank/DDBJ whole genome shotgun (WGS) entry which is preliminary data.</text>
</comment>
<keyword evidence="2" id="KW-1185">Reference proteome</keyword>
<sequence length="372" mass="41832">MTRSSFIIIIYCLVSFPSLLIPINCYEYDHLSLPNRQEYGLFIFGDSLFDAGNNNYINTTTDFQANFWPYGESFFDSPTGRFSDGRLIPDFIAEYANLPLIPTFLPSNKHRQFTYGVNFASGGAGALAATHQGYVIDLKTQLNYFKIVDKKLKQKLGIAGAKTLLSKSVYLFSVGGNDYFTLFTANSSKIQSKNEYVGMVIGNLTTSIKEIYKKGGRKFGFANLLPLGCIPGMKVLLPGNRGCCVEEAQELVRLHNKALSRLLQELETQLQGFRYANHDFYTSLSQRINNPSKYGFKDATACCGSGPYRGIYSCGGKRGIEEYELCENPDEYLFYDSDHSSEKAYKQIAELMWNGTPTETGPYNLRMLFDQI</sequence>
<dbReference type="EMBL" id="CM051398">
    <property type="protein sequence ID" value="KAJ4717684.1"/>
    <property type="molecule type" value="Genomic_DNA"/>
</dbReference>
<dbReference type="Proteomes" id="UP001164539">
    <property type="component" value="Chromosome 5"/>
</dbReference>
<proteinExistence type="predicted"/>
<reference evidence="1 2" key="1">
    <citation type="journal article" date="2023" name="Science">
        <title>Complex scaffold remodeling in plant triterpene biosynthesis.</title>
        <authorList>
            <person name="De La Pena R."/>
            <person name="Hodgson H."/>
            <person name="Liu J.C."/>
            <person name="Stephenson M.J."/>
            <person name="Martin A.C."/>
            <person name="Owen C."/>
            <person name="Harkess A."/>
            <person name="Leebens-Mack J."/>
            <person name="Jimenez L.E."/>
            <person name="Osbourn A."/>
            <person name="Sattely E.S."/>
        </authorList>
    </citation>
    <scope>NUCLEOTIDE SEQUENCE [LARGE SCALE GENOMIC DNA]</scope>
    <source>
        <strain evidence="2">cv. JPN11</strain>
        <tissue evidence="1">Leaf</tissue>
    </source>
</reference>
<gene>
    <name evidence="1" type="ORF">OWV82_009478</name>
</gene>
<organism evidence="1 2">
    <name type="scientific">Melia azedarach</name>
    <name type="common">Chinaberry tree</name>
    <dbReference type="NCBI Taxonomy" id="155640"/>
    <lineage>
        <taxon>Eukaryota</taxon>
        <taxon>Viridiplantae</taxon>
        <taxon>Streptophyta</taxon>
        <taxon>Embryophyta</taxon>
        <taxon>Tracheophyta</taxon>
        <taxon>Spermatophyta</taxon>
        <taxon>Magnoliopsida</taxon>
        <taxon>eudicotyledons</taxon>
        <taxon>Gunneridae</taxon>
        <taxon>Pentapetalae</taxon>
        <taxon>rosids</taxon>
        <taxon>malvids</taxon>
        <taxon>Sapindales</taxon>
        <taxon>Meliaceae</taxon>
        <taxon>Melia</taxon>
    </lineage>
</organism>
<accession>A0ACC1Y1X9</accession>
<protein>
    <submittedName>
        <fullName evidence="1">GDSL esterase/lipase</fullName>
    </submittedName>
</protein>